<evidence type="ECO:0000256" key="1">
    <source>
        <dbReference type="SAM" id="MobiDB-lite"/>
    </source>
</evidence>
<dbReference type="PANTHER" id="PTHR36302:SF1">
    <property type="entry name" value="COPPER CHAPERONE PCU(A)C"/>
    <property type="match status" value="1"/>
</dbReference>
<dbReference type="Proteomes" id="UP001165413">
    <property type="component" value="Unassembled WGS sequence"/>
</dbReference>
<accession>A0AA42BL89</accession>
<dbReference type="RefSeq" id="WP_254099559.1">
    <property type="nucleotide sequence ID" value="NZ_JANATA010000006.1"/>
</dbReference>
<evidence type="ECO:0000313" key="3">
    <source>
        <dbReference type="EMBL" id="MCP3428349.1"/>
    </source>
</evidence>
<comment type="caution">
    <text evidence="3">The sequence shown here is derived from an EMBL/GenBank/DDBJ whole genome shotgun (WGS) entry which is preliminary data.</text>
</comment>
<dbReference type="PANTHER" id="PTHR36302">
    <property type="entry name" value="BLR7088 PROTEIN"/>
    <property type="match status" value="1"/>
</dbReference>
<reference evidence="3" key="1">
    <citation type="submission" date="2022-07" db="EMBL/GenBank/DDBJ databases">
        <title>Characterization of the Novel Bacterium Alteromonas immobilis LMIT006 and Alteromonas gregis LMIT007.</title>
        <authorList>
            <person name="Lin X."/>
        </authorList>
    </citation>
    <scope>NUCLEOTIDE SEQUENCE</scope>
    <source>
        <strain evidence="3">LMIT007</strain>
    </source>
</reference>
<protein>
    <submittedName>
        <fullName evidence="3">Copper chaperone PCu(A)C</fullName>
    </submittedName>
</protein>
<evidence type="ECO:0000256" key="2">
    <source>
        <dbReference type="SAM" id="SignalP"/>
    </source>
</evidence>
<evidence type="ECO:0000313" key="4">
    <source>
        <dbReference type="Proteomes" id="UP001165413"/>
    </source>
</evidence>
<dbReference type="EMBL" id="JANATA010000006">
    <property type="protein sequence ID" value="MCP3428349.1"/>
    <property type="molecule type" value="Genomic_DNA"/>
</dbReference>
<dbReference type="InterPro" id="IPR058248">
    <property type="entry name" value="Lxx211020-like"/>
</dbReference>
<dbReference type="SUPFAM" id="SSF110087">
    <property type="entry name" value="DR1885-like metal-binding protein"/>
    <property type="match status" value="1"/>
</dbReference>
<feature type="compositionally biased region" description="Polar residues" evidence="1">
    <location>
        <begin position="34"/>
        <end position="49"/>
    </location>
</feature>
<keyword evidence="4" id="KW-1185">Reference proteome</keyword>
<dbReference type="Pfam" id="PF04314">
    <property type="entry name" value="PCuAC"/>
    <property type="match status" value="1"/>
</dbReference>
<dbReference type="Gene3D" id="2.60.40.1890">
    <property type="entry name" value="PCu(A)C copper chaperone"/>
    <property type="match status" value="1"/>
</dbReference>
<organism evidence="3 4">
    <name type="scientific">Opacimonas viscosa</name>
    <dbReference type="NCBI Taxonomy" id="2961944"/>
    <lineage>
        <taxon>Bacteria</taxon>
        <taxon>Pseudomonadati</taxon>
        <taxon>Pseudomonadota</taxon>
        <taxon>Gammaproteobacteria</taxon>
        <taxon>Alteromonadales</taxon>
        <taxon>Alteromonadaceae</taxon>
        <taxon>Opacimonas</taxon>
    </lineage>
</organism>
<name>A0AA42BL89_9ALTE</name>
<feature type="region of interest" description="Disordered" evidence="1">
    <location>
        <begin position="26"/>
        <end position="55"/>
    </location>
</feature>
<gene>
    <name evidence="3" type="ORF">NLF92_05245</name>
</gene>
<dbReference type="InterPro" id="IPR007410">
    <property type="entry name" value="LpqE-like"/>
</dbReference>
<feature type="signal peptide" evidence="2">
    <location>
        <begin position="1"/>
        <end position="24"/>
    </location>
</feature>
<proteinExistence type="predicted"/>
<feature type="chain" id="PRO_5041333476" evidence="2">
    <location>
        <begin position="25"/>
        <end position="197"/>
    </location>
</feature>
<dbReference type="InterPro" id="IPR036182">
    <property type="entry name" value="PCuAC_sf"/>
</dbReference>
<dbReference type="PROSITE" id="PS51257">
    <property type="entry name" value="PROKAR_LIPOPROTEIN"/>
    <property type="match status" value="1"/>
</dbReference>
<sequence length="197" mass="20793">MRRSTSLIPISIIAVALLAGCSKAPEHTKHDSVSHSTTQSSDHPNSHSQSHNEDKSAITLPHSLETVSFTNASGIVVTITQPIIRAAFSQASTGAAYVSLTNQGEQAVTLESVSAPVSLVNEVQLHDMVMDGETMKMEQIMDGIALPVGTDIALQPGGKHIMLMGLNDTLDAGKTFPLTLNFGESGSITVDFTVVKL</sequence>
<dbReference type="AlphaFoldDB" id="A0AA42BL89"/>
<keyword evidence="2" id="KW-0732">Signal</keyword>